<evidence type="ECO:0000313" key="2">
    <source>
        <dbReference type="Proteomes" id="UP000231658"/>
    </source>
</evidence>
<dbReference type="EMBL" id="FLYE01000002">
    <property type="protein sequence ID" value="SCA55393.1"/>
    <property type="molecule type" value="Genomic_DNA"/>
</dbReference>
<sequence>MKKMIFLLLLMNACSFPQDMRENSTDWLLQSARNQIFTYGNVPLAKKYLQIALEEHNSAQAANLLVRLELQGLEKNNVNWHSKKVQKLRQNALALVGPFISSNPQSAFLAGLLNYEINNDQALKNFELGANANLPVAMLYTGLLFHHHKKDNDKALHYFLKAAHAGCARAGAFAQALIDPVYSDGGQALDLSVLQAQAKGVWGLETLAEYVEDLSAEEASYLRREVHKQKEEHRHQDSLLTYHLNQACRFN</sequence>
<name>A0A1C3RDM0_9PROT</name>
<dbReference type="InterPro" id="IPR011990">
    <property type="entry name" value="TPR-like_helical_dom_sf"/>
</dbReference>
<gene>
    <name evidence="1" type="ORF">MTBPR1_100034</name>
</gene>
<evidence type="ECO:0000313" key="1">
    <source>
        <dbReference type="EMBL" id="SCA55393.1"/>
    </source>
</evidence>
<dbReference type="STRING" id="1867952.MTBPR1_100034"/>
<organism evidence="1 2">
    <name type="scientific">Candidatus Terasakiella magnetica</name>
    <dbReference type="NCBI Taxonomy" id="1867952"/>
    <lineage>
        <taxon>Bacteria</taxon>
        <taxon>Pseudomonadati</taxon>
        <taxon>Pseudomonadota</taxon>
        <taxon>Alphaproteobacteria</taxon>
        <taxon>Rhodospirillales</taxon>
        <taxon>Terasakiellaceae</taxon>
        <taxon>Terasakiella</taxon>
    </lineage>
</organism>
<keyword evidence="2" id="KW-1185">Reference proteome</keyword>
<dbReference type="Gene3D" id="1.25.40.10">
    <property type="entry name" value="Tetratricopeptide repeat domain"/>
    <property type="match status" value="1"/>
</dbReference>
<dbReference type="AlphaFoldDB" id="A0A1C3RDM0"/>
<dbReference type="SUPFAM" id="SSF81901">
    <property type="entry name" value="HCP-like"/>
    <property type="match status" value="1"/>
</dbReference>
<proteinExistence type="predicted"/>
<evidence type="ECO:0008006" key="3">
    <source>
        <dbReference type="Google" id="ProtNLM"/>
    </source>
</evidence>
<accession>A0A1C3RDM0</accession>
<dbReference type="Proteomes" id="UP000231658">
    <property type="component" value="Unassembled WGS sequence"/>
</dbReference>
<dbReference type="RefSeq" id="WP_069186113.1">
    <property type="nucleotide sequence ID" value="NZ_FLYE01000002.1"/>
</dbReference>
<reference evidence="1 2" key="1">
    <citation type="submission" date="2016-07" db="EMBL/GenBank/DDBJ databases">
        <authorList>
            <person name="Lefevre C.T."/>
        </authorList>
    </citation>
    <scope>NUCLEOTIDE SEQUENCE [LARGE SCALE GENOMIC DNA]</scope>
    <source>
        <strain evidence="1">PR1</strain>
    </source>
</reference>
<protein>
    <recommendedName>
        <fullName evidence="3">Sel1 repeat family protein</fullName>
    </recommendedName>
</protein>